<keyword evidence="2" id="KW-0808">Transferase</keyword>
<organism evidence="10 11">
    <name type="scientific">Leptomonas seymouri</name>
    <dbReference type="NCBI Taxonomy" id="5684"/>
    <lineage>
        <taxon>Eukaryota</taxon>
        <taxon>Discoba</taxon>
        <taxon>Euglenozoa</taxon>
        <taxon>Kinetoplastea</taxon>
        <taxon>Metakinetoplastina</taxon>
        <taxon>Trypanosomatida</taxon>
        <taxon>Trypanosomatidae</taxon>
        <taxon>Leishmaniinae</taxon>
        <taxon>Leptomonas</taxon>
    </lineage>
</organism>
<evidence type="ECO:0000256" key="5">
    <source>
        <dbReference type="ARBA" id="ARBA00022840"/>
    </source>
</evidence>
<keyword evidence="3 6" id="KW-0547">Nucleotide-binding</keyword>
<evidence type="ECO:0000313" key="11">
    <source>
        <dbReference type="Proteomes" id="UP000038009"/>
    </source>
</evidence>
<feature type="region of interest" description="Disordered" evidence="8">
    <location>
        <begin position="288"/>
        <end position="336"/>
    </location>
</feature>
<evidence type="ECO:0000256" key="1">
    <source>
        <dbReference type="ARBA" id="ARBA00022527"/>
    </source>
</evidence>
<evidence type="ECO:0000256" key="6">
    <source>
        <dbReference type="PIRSR" id="PIRSR630616-2"/>
    </source>
</evidence>
<evidence type="ECO:0000313" key="10">
    <source>
        <dbReference type="EMBL" id="KPI88897.1"/>
    </source>
</evidence>
<keyword evidence="1" id="KW-0723">Serine/threonine-protein kinase</keyword>
<gene>
    <name evidence="10" type="ORF">ABL78_2014</name>
</gene>
<accession>A0A0N0P7Y5</accession>
<dbReference type="PANTHER" id="PTHR24350">
    <property type="entry name" value="SERINE/THREONINE-PROTEIN KINASE IAL-RELATED"/>
    <property type="match status" value="1"/>
</dbReference>
<dbReference type="GO" id="GO:0005524">
    <property type="term" value="F:ATP binding"/>
    <property type="evidence" value="ECO:0007669"/>
    <property type="project" value="UniProtKB-UniRule"/>
</dbReference>
<feature type="region of interest" description="Disordered" evidence="8">
    <location>
        <begin position="411"/>
        <end position="451"/>
    </location>
</feature>
<feature type="compositionally biased region" description="Low complexity" evidence="8">
    <location>
        <begin position="1073"/>
        <end position="1089"/>
    </location>
</feature>
<evidence type="ECO:0000256" key="4">
    <source>
        <dbReference type="ARBA" id="ARBA00022777"/>
    </source>
</evidence>
<name>A0A0N0P7Y5_LEPSE</name>
<comment type="caution">
    <text evidence="10">The sequence shown here is derived from an EMBL/GenBank/DDBJ whole genome shotgun (WGS) entry which is preliminary data.</text>
</comment>
<feature type="compositionally biased region" description="Basic and acidic residues" evidence="8">
    <location>
        <begin position="129"/>
        <end position="140"/>
    </location>
</feature>
<feature type="region of interest" description="Disordered" evidence="8">
    <location>
        <begin position="955"/>
        <end position="975"/>
    </location>
</feature>
<dbReference type="PROSITE" id="PS50011">
    <property type="entry name" value="PROTEIN_KINASE_DOM"/>
    <property type="match status" value="1"/>
</dbReference>
<dbReference type="VEuPathDB" id="TriTrypDB:Lsey_0037_0280"/>
<evidence type="ECO:0000256" key="3">
    <source>
        <dbReference type="ARBA" id="ARBA00022741"/>
    </source>
</evidence>
<dbReference type="InterPro" id="IPR017441">
    <property type="entry name" value="Protein_kinase_ATP_BS"/>
</dbReference>
<sequence>MDAPSAVEASPTPLHQASSLSNAFEALRQAKAMLRGEQSPFPSTKNTDTSPPGPSTSPSQWRCAASQSNSLDGTRKSHGVHVARSSGGILRAVSMCQGVPAAVALKAEEANEGSLSPDAQPPAAAYRLSEGEGARRREQHVQFSVPPTSDKRGQHSVTTSRSSFSPLPARPPAPTSDVAVQRIVSEVDMRTVQLLQCLTYQELQRIDDILSHYNGHTLRQGEEWGVPAPVGAAEHGASVGKQTSAASWVTQSALHPWDTEPPVQFDVDAQLRYSESFYAWLMQDEGDGARAGSEGHPESNKGEGDANAAGRAMKGLGKSPEAGHEPRATVEVNGEDDELMLSPIAERSLFNSPVHRHHPREDSVEELAMNDTGNSSSRLPPSAGPSILVSPQRPHFSSALRPRIVLKESEGSSYCHVSPPHHEAGDGASPHALSSVSPAERSLGLSASPSRNAASWSLNDFDIGRRIGCGATGRTYLAREKQSKVVVALKCMQKATLASLHGDTDVMRYVTRAARLHMSAGRHCSQIAKLYTFFEDARQVYFTLEYAEEGDLASYAAAQPSRRLAEEWVQRCVRQLALALGYLHTHDIVHGAVAPKHVLLKDRYTTVRLGHFIHATRLPSSNAESAETLLQEGAVGYVAPEVLCGRERSCKSDMWALGVLTYELLCGYLPFEHVRITQVKHLICTGAVYYPQWVSAKAKSFVGSLLCVGEAGRCSAAEALRHPFISALSNAVTSVPLDPPCKNAMTVASTKNSVRKTAAADPADLESKREGSGTPLLAGVCLPISRELCGTSSQAEGKELRMHGAKAAEIALFPHNIKSMKTSSPPSSHGEGGGGHSTSGDNEEASASTSSISNAPTAAVAAAAPSCSSPLTFLGFALPSHSWRSSTQPYGANNGGDLLSVAVTSPHSASSVVNEEVGTRLRRRSSLTATLSDASASLLSTTCAPIGAAGPLGAFDGQSSSNRSSSHRHAYSNAGGPAVPSFSSLSLADNEPRVPCSVTVSSLTAVSPNPKCEWGSSVLDVEVSASSSDASPPHVQFTRHDSSSLLSMPAGVRHVRGNAEQEVSQWPRSLSSLTTLPPAHTAAGTAAGADRGGKVEAGAMQRKKADSGPECAMRLDFDSLSDDDW</sequence>
<feature type="region of interest" description="Disordered" evidence="8">
    <location>
        <begin position="1069"/>
        <end position="1110"/>
    </location>
</feature>
<feature type="compositionally biased region" description="Basic and acidic residues" evidence="8">
    <location>
        <begin position="293"/>
        <end position="304"/>
    </location>
</feature>
<feature type="binding site" evidence="6">
    <location>
        <begin position="545"/>
        <end position="547"/>
    </location>
    <ligand>
        <name>ATP</name>
        <dbReference type="ChEBI" id="CHEBI:30616"/>
    </ligand>
</feature>
<dbReference type="EMBL" id="LJSK01000037">
    <property type="protein sequence ID" value="KPI88897.1"/>
    <property type="molecule type" value="Genomic_DNA"/>
</dbReference>
<evidence type="ECO:0000259" key="9">
    <source>
        <dbReference type="PROSITE" id="PS50011"/>
    </source>
</evidence>
<evidence type="ECO:0000256" key="2">
    <source>
        <dbReference type="ARBA" id="ARBA00022679"/>
    </source>
</evidence>
<dbReference type="SUPFAM" id="SSF56112">
    <property type="entry name" value="Protein kinase-like (PK-like)"/>
    <property type="match status" value="1"/>
</dbReference>
<dbReference type="AlphaFoldDB" id="A0A0N0P7Y5"/>
<proteinExistence type="predicted"/>
<dbReference type="InterPro" id="IPR011009">
    <property type="entry name" value="Kinase-like_dom_sf"/>
</dbReference>
<feature type="compositionally biased region" description="Polar residues" evidence="8">
    <location>
        <begin position="155"/>
        <end position="165"/>
    </location>
</feature>
<keyword evidence="5 6" id="KW-0067">ATP-binding</keyword>
<evidence type="ECO:0000256" key="8">
    <source>
        <dbReference type="SAM" id="MobiDB-lite"/>
    </source>
</evidence>
<feature type="region of interest" description="Disordered" evidence="8">
    <location>
        <begin position="31"/>
        <end position="79"/>
    </location>
</feature>
<evidence type="ECO:0000256" key="7">
    <source>
        <dbReference type="PROSITE-ProRule" id="PRU10141"/>
    </source>
</evidence>
<protein>
    <recommendedName>
        <fullName evidence="9">Protein kinase domain-containing protein</fullName>
    </recommendedName>
</protein>
<dbReference type="InterPro" id="IPR030616">
    <property type="entry name" value="Aur-like"/>
</dbReference>
<dbReference type="InterPro" id="IPR000719">
    <property type="entry name" value="Prot_kinase_dom"/>
</dbReference>
<reference evidence="10 11" key="1">
    <citation type="journal article" date="2015" name="PLoS Pathog.">
        <title>Leptomonas seymouri: Adaptations to the Dixenous Life Cycle Analyzed by Genome Sequencing, Transcriptome Profiling and Co-infection with Leishmania donovani.</title>
        <authorList>
            <person name="Kraeva N."/>
            <person name="Butenko A."/>
            <person name="Hlavacova J."/>
            <person name="Kostygov A."/>
            <person name="Myskova J."/>
            <person name="Grybchuk D."/>
            <person name="Lestinova T."/>
            <person name="Votypka J."/>
            <person name="Volf P."/>
            <person name="Opperdoes F."/>
            <person name="Flegontov P."/>
            <person name="Lukes J."/>
            <person name="Yurchenko V."/>
        </authorList>
    </citation>
    <scope>NUCLEOTIDE SEQUENCE [LARGE SCALE GENOMIC DNA]</scope>
    <source>
        <strain evidence="10 11">ATCC 30220</strain>
    </source>
</reference>
<dbReference type="PROSITE" id="PS00107">
    <property type="entry name" value="PROTEIN_KINASE_ATP"/>
    <property type="match status" value="1"/>
</dbReference>
<dbReference type="Pfam" id="PF00069">
    <property type="entry name" value="Pkinase"/>
    <property type="match status" value="1"/>
</dbReference>
<feature type="domain" description="Protein kinase" evidence="9">
    <location>
        <begin position="461"/>
        <end position="725"/>
    </location>
</feature>
<dbReference type="GO" id="GO:0004674">
    <property type="term" value="F:protein serine/threonine kinase activity"/>
    <property type="evidence" value="ECO:0007669"/>
    <property type="project" value="UniProtKB-KW"/>
</dbReference>
<keyword evidence="4" id="KW-0418">Kinase</keyword>
<dbReference type="OrthoDB" id="377346at2759"/>
<feature type="region of interest" description="Disordered" evidence="8">
    <location>
        <begin position="818"/>
        <end position="852"/>
    </location>
</feature>
<dbReference type="Proteomes" id="UP000038009">
    <property type="component" value="Unassembled WGS sequence"/>
</dbReference>
<feature type="binding site" evidence="6 7">
    <location>
        <position position="490"/>
    </location>
    <ligand>
        <name>ATP</name>
        <dbReference type="ChEBI" id="CHEBI:30616"/>
    </ligand>
</feature>
<keyword evidence="11" id="KW-1185">Reference proteome</keyword>
<dbReference type="Gene3D" id="1.10.510.10">
    <property type="entry name" value="Transferase(Phosphotransferase) domain 1"/>
    <property type="match status" value="1"/>
</dbReference>
<dbReference type="OMA" id="CKSDMWA"/>
<feature type="region of interest" description="Disordered" evidence="8">
    <location>
        <begin position="111"/>
        <end position="175"/>
    </location>
</feature>